<proteinExistence type="predicted"/>
<evidence type="ECO:0000313" key="1">
    <source>
        <dbReference type="EMBL" id="DAD34124.1"/>
    </source>
</evidence>
<reference evidence="1 2" key="1">
    <citation type="journal article" date="2020" name="Mol. Biol. Evol.">
        <title>Distinct Expression and Methylation Patterns for Genes with Different Fates following a Single Whole-Genome Duplication in Flowering Plants.</title>
        <authorList>
            <person name="Shi T."/>
            <person name="Rahmani R.S."/>
            <person name="Gugger P.F."/>
            <person name="Wang M."/>
            <person name="Li H."/>
            <person name="Zhang Y."/>
            <person name="Li Z."/>
            <person name="Wang Q."/>
            <person name="Van de Peer Y."/>
            <person name="Marchal K."/>
            <person name="Chen J."/>
        </authorList>
    </citation>
    <scope>NUCLEOTIDE SEQUENCE [LARGE SCALE GENOMIC DNA]</scope>
    <source>
        <tissue evidence="1">Leaf</tissue>
    </source>
</reference>
<accession>A0A822YIU8</accession>
<dbReference type="AlphaFoldDB" id="A0A822YIU8"/>
<gene>
    <name evidence="1" type="ORF">HUJ06_004764</name>
</gene>
<name>A0A822YIU8_NELNU</name>
<dbReference type="EMBL" id="DUZY01000004">
    <property type="protein sequence ID" value="DAD34124.1"/>
    <property type="molecule type" value="Genomic_DNA"/>
</dbReference>
<protein>
    <submittedName>
        <fullName evidence="1">Uncharacterized protein</fullName>
    </submittedName>
</protein>
<organism evidence="1 2">
    <name type="scientific">Nelumbo nucifera</name>
    <name type="common">Sacred lotus</name>
    <dbReference type="NCBI Taxonomy" id="4432"/>
    <lineage>
        <taxon>Eukaryota</taxon>
        <taxon>Viridiplantae</taxon>
        <taxon>Streptophyta</taxon>
        <taxon>Embryophyta</taxon>
        <taxon>Tracheophyta</taxon>
        <taxon>Spermatophyta</taxon>
        <taxon>Magnoliopsida</taxon>
        <taxon>Proteales</taxon>
        <taxon>Nelumbonaceae</taxon>
        <taxon>Nelumbo</taxon>
    </lineage>
</organism>
<comment type="caution">
    <text evidence="1">The sequence shown here is derived from an EMBL/GenBank/DDBJ whole genome shotgun (WGS) entry which is preliminary data.</text>
</comment>
<evidence type="ECO:0000313" key="2">
    <source>
        <dbReference type="Proteomes" id="UP000607653"/>
    </source>
</evidence>
<sequence length="99" mass="11059">MLETFANDAFTGVCNINISLLYYGENETTNSPSLEDRKYHRKLGFLTGKAVDRTGKEGTFGFKDKEFAITTIKKYVKRSGLYDQSATESINPGDIYVTG</sequence>
<keyword evidence="2" id="KW-1185">Reference proteome</keyword>
<dbReference type="Proteomes" id="UP000607653">
    <property type="component" value="Unassembled WGS sequence"/>
</dbReference>